<organism evidence="18 19">
    <name type="scientific">Carnegiea gigantea</name>
    <dbReference type="NCBI Taxonomy" id="171969"/>
    <lineage>
        <taxon>Eukaryota</taxon>
        <taxon>Viridiplantae</taxon>
        <taxon>Streptophyta</taxon>
        <taxon>Embryophyta</taxon>
        <taxon>Tracheophyta</taxon>
        <taxon>Spermatophyta</taxon>
        <taxon>Magnoliopsida</taxon>
        <taxon>eudicotyledons</taxon>
        <taxon>Gunneridae</taxon>
        <taxon>Pentapetalae</taxon>
        <taxon>Caryophyllales</taxon>
        <taxon>Cactineae</taxon>
        <taxon>Cactaceae</taxon>
        <taxon>Cactoideae</taxon>
        <taxon>Echinocereeae</taxon>
        <taxon>Carnegiea</taxon>
    </lineage>
</organism>
<comment type="caution">
    <text evidence="18">The sequence shown here is derived from an EMBL/GenBank/DDBJ whole genome shotgun (WGS) entry which is preliminary data.</text>
</comment>
<dbReference type="GO" id="GO:0052716">
    <property type="term" value="F:hydroquinone:oxygen oxidoreductase activity"/>
    <property type="evidence" value="ECO:0007669"/>
    <property type="project" value="UniProtKB-EC"/>
</dbReference>
<keyword evidence="10 14" id="KW-0560">Oxidoreductase</keyword>
<evidence type="ECO:0000313" key="19">
    <source>
        <dbReference type="Proteomes" id="UP001153076"/>
    </source>
</evidence>
<comment type="cofactor">
    <cofactor evidence="14">
        <name>Cu cation</name>
        <dbReference type="ChEBI" id="CHEBI:23378"/>
    </cofactor>
    <text evidence="14">Binds 4 Cu cations per monomer.</text>
</comment>
<comment type="similarity">
    <text evidence="4 14">Belongs to the multicopper oxidase family.</text>
</comment>
<reference evidence="18" key="1">
    <citation type="submission" date="2022-04" db="EMBL/GenBank/DDBJ databases">
        <title>Carnegiea gigantea Genome sequencing and assembly v2.</title>
        <authorList>
            <person name="Copetti D."/>
            <person name="Sanderson M.J."/>
            <person name="Burquez A."/>
            <person name="Wojciechowski M.F."/>
        </authorList>
    </citation>
    <scope>NUCLEOTIDE SEQUENCE</scope>
    <source>
        <strain evidence="18">SGP5-SGP5p</strain>
        <tissue evidence="18">Aerial part</tissue>
    </source>
</reference>
<protein>
    <recommendedName>
        <fullName evidence="5 14">Laccase</fullName>
        <ecNumber evidence="5 14">1.10.3.2</ecNumber>
    </recommendedName>
    <alternativeName>
        <fullName evidence="14">Benzenediol:oxygen oxidoreductase</fullName>
    </alternativeName>
    <alternativeName>
        <fullName evidence="14">Diphenol oxidase</fullName>
    </alternativeName>
    <alternativeName>
        <fullName evidence="14">Urishiol oxidase</fullName>
    </alternativeName>
</protein>
<feature type="domain" description="Plastocyanin-like" evidence="17">
    <location>
        <begin position="4"/>
        <end position="116"/>
    </location>
</feature>
<evidence type="ECO:0000256" key="1">
    <source>
        <dbReference type="ARBA" id="ARBA00000349"/>
    </source>
</evidence>
<dbReference type="CDD" id="cd13849">
    <property type="entry name" value="CuRO_1_LCC_plant"/>
    <property type="match status" value="1"/>
</dbReference>
<evidence type="ECO:0000256" key="4">
    <source>
        <dbReference type="ARBA" id="ARBA00010609"/>
    </source>
</evidence>
<dbReference type="AlphaFoldDB" id="A0A9Q1GT14"/>
<evidence type="ECO:0000256" key="7">
    <source>
        <dbReference type="ARBA" id="ARBA00022525"/>
    </source>
</evidence>
<evidence type="ECO:0000259" key="17">
    <source>
        <dbReference type="Pfam" id="PF07732"/>
    </source>
</evidence>
<dbReference type="InterPro" id="IPR034289">
    <property type="entry name" value="CuRO_3_LCC"/>
</dbReference>
<comment type="subcellular location">
    <subcellularLocation>
        <location evidence="3 14">Secreted</location>
        <location evidence="3 14">Extracellular space</location>
        <location evidence="3 14">Apoplast</location>
    </subcellularLocation>
</comment>
<feature type="domain" description="Plastocyanin-like" evidence="15">
    <location>
        <begin position="129"/>
        <end position="279"/>
    </location>
</feature>
<dbReference type="InterPro" id="IPR002355">
    <property type="entry name" value="Cu_oxidase_Cu_BS"/>
</dbReference>
<dbReference type="GO" id="GO:0005507">
    <property type="term" value="F:copper ion binding"/>
    <property type="evidence" value="ECO:0007669"/>
    <property type="project" value="InterPro"/>
</dbReference>
<comment type="function">
    <text evidence="2 14">Lignin degradation and detoxification of lignin-derived products.</text>
</comment>
<evidence type="ECO:0000256" key="3">
    <source>
        <dbReference type="ARBA" id="ARBA00004271"/>
    </source>
</evidence>
<evidence type="ECO:0000256" key="11">
    <source>
        <dbReference type="ARBA" id="ARBA00023008"/>
    </source>
</evidence>
<feature type="domain" description="Plastocyanin-like" evidence="16">
    <location>
        <begin position="386"/>
        <end position="516"/>
    </location>
</feature>
<dbReference type="Pfam" id="PF07731">
    <property type="entry name" value="Cu-oxidase_2"/>
    <property type="match status" value="1"/>
</dbReference>
<dbReference type="OrthoDB" id="2121828at2759"/>
<keyword evidence="11 14" id="KW-0186">Copper</keyword>
<dbReference type="GO" id="GO:0046274">
    <property type="term" value="P:lignin catabolic process"/>
    <property type="evidence" value="ECO:0007669"/>
    <property type="project" value="UniProtKB-KW"/>
</dbReference>
<evidence type="ECO:0000256" key="9">
    <source>
        <dbReference type="ARBA" id="ARBA00022737"/>
    </source>
</evidence>
<dbReference type="FunFam" id="2.60.40.420:FF:000049">
    <property type="entry name" value="Laccase"/>
    <property type="match status" value="1"/>
</dbReference>
<dbReference type="Pfam" id="PF00394">
    <property type="entry name" value="Cu-oxidase"/>
    <property type="match status" value="1"/>
</dbReference>
<dbReference type="InterPro" id="IPR011707">
    <property type="entry name" value="Cu-oxidase-like_N"/>
</dbReference>
<dbReference type="PROSITE" id="PS00080">
    <property type="entry name" value="MULTICOPPER_OXIDASE2"/>
    <property type="match status" value="1"/>
</dbReference>
<keyword evidence="13 14" id="KW-0439">Lignin degradation</keyword>
<dbReference type="Pfam" id="PF07732">
    <property type="entry name" value="Cu-oxidase_3"/>
    <property type="match status" value="1"/>
</dbReference>
<dbReference type="EC" id="1.10.3.2" evidence="5 14"/>
<keyword evidence="8 14" id="KW-0479">Metal-binding</keyword>
<dbReference type="PANTHER" id="PTHR11709:SF262">
    <property type="entry name" value="LACCASE-14"/>
    <property type="match status" value="1"/>
</dbReference>
<comment type="catalytic activity">
    <reaction evidence="1 14">
        <text>4 hydroquinone + O2 = 4 benzosemiquinone + 2 H2O</text>
        <dbReference type="Rhea" id="RHEA:11276"/>
        <dbReference type="ChEBI" id="CHEBI:15377"/>
        <dbReference type="ChEBI" id="CHEBI:15379"/>
        <dbReference type="ChEBI" id="CHEBI:17594"/>
        <dbReference type="ChEBI" id="CHEBI:17977"/>
        <dbReference type="EC" id="1.10.3.2"/>
    </reaction>
</comment>
<evidence type="ECO:0000256" key="2">
    <source>
        <dbReference type="ARBA" id="ARBA00002075"/>
    </source>
</evidence>
<keyword evidence="9 14" id="KW-0677">Repeat</keyword>
<keyword evidence="12" id="KW-0325">Glycoprotein</keyword>
<dbReference type="CDD" id="cd13875">
    <property type="entry name" value="CuRO_2_LCC_plant"/>
    <property type="match status" value="1"/>
</dbReference>
<evidence type="ECO:0000256" key="12">
    <source>
        <dbReference type="ARBA" id="ARBA00023180"/>
    </source>
</evidence>
<dbReference type="Proteomes" id="UP001153076">
    <property type="component" value="Unassembled WGS sequence"/>
</dbReference>
<keyword evidence="6 14" id="KW-0052">Apoplast</keyword>
<gene>
    <name evidence="18" type="ORF">Cgig2_004366</name>
</gene>
<evidence type="ECO:0000256" key="10">
    <source>
        <dbReference type="ARBA" id="ARBA00023002"/>
    </source>
</evidence>
<dbReference type="InterPro" id="IPR001117">
    <property type="entry name" value="Cu-oxidase_2nd"/>
</dbReference>
<dbReference type="NCBIfam" id="TIGR03389">
    <property type="entry name" value="laccase"/>
    <property type="match status" value="1"/>
</dbReference>
<dbReference type="InterPro" id="IPR034285">
    <property type="entry name" value="CuRO_2_LCC"/>
</dbReference>
<evidence type="ECO:0000256" key="14">
    <source>
        <dbReference type="RuleBase" id="RU361119"/>
    </source>
</evidence>
<proteinExistence type="inferred from homology"/>
<keyword evidence="7 14" id="KW-0964">Secreted</keyword>
<name>A0A9Q1GT14_9CARY</name>
<dbReference type="PROSITE" id="PS00079">
    <property type="entry name" value="MULTICOPPER_OXIDASE1"/>
    <property type="match status" value="1"/>
</dbReference>
<dbReference type="PANTHER" id="PTHR11709">
    <property type="entry name" value="MULTI-COPPER OXIDASE"/>
    <property type="match status" value="1"/>
</dbReference>
<accession>A0A9Q1GT14</accession>
<evidence type="ECO:0000256" key="8">
    <source>
        <dbReference type="ARBA" id="ARBA00022723"/>
    </source>
</evidence>
<evidence type="ECO:0000313" key="18">
    <source>
        <dbReference type="EMBL" id="KAJ8427207.1"/>
    </source>
</evidence>
<evidence type="ECO:0000259" key="16">
    <source>
        <dbReference type="Pfam" id="PF07731"/>
    </source>
</evidence>
<dbReference type="InterPro" id="IPR045087">
    <property type="entry name" value="Cu-oxidase_fam"/>
</dbReference>
<dbReference type="InterPro" id="IPR033138">
    <property type="entry name" value="Cu_oxidase_CS"/>
</dbReference>
<keyword evidence="19" id="KW-1185">Reference proteome</keyword>
<dbReference type="CDD" id="cd13897">
    <property type="entry name" value="CuRO_3_LCC_plant"/>
    <property type="match status" value="1"/>
</dbReference>
<dbReference type="InterPro" id="IPR008972">
    <property type="entry name" value="Cupredoxin"/>
</dbReference>
<dbReference type="EMBL" id="JAKOGI010001174">
    <property type="protein sequence ID" value="KAJ8427207.1"/>
    <property type="molecule type" value="Genomic_DNA"/>
</dbReference>
<dbReference type="SUPFAM" id="SSF49503">
    <property type="entry name" value="Cupredoxins"/>
    <property type="match status" value="3"/>
</dbReference>
<evidence type="ECO:0000256" key="6">
    <source>
        <dbReference type="ARBA" id="ARBA00022523"/>
    </source>
</evidence>
<dbReference type="InterPro" id="IPR011706">
    <property type="entry name" value="Cu-oxidase_C"/>
</dbReference>
<dbReference type="GO" id="GO:0048046">
    <property type="term" value="C:apoplast"/>
    <property type="evidence" value="ECO:0007669"/>
    <property type="project" value="UniProtKB-SubCell"/>
</dbReference>
<dbReference type="InterPro" id="IPR017761">
    <property type="entry name" value="Laccase"/>
</dbReference>
<dbReference type="InterPro" id="IPR034288">
    <property type="entry name" value="CuRO_1_LCC"/>
</dbReference>
<evidence type="ECO:0000259" key="15">
    <source>
        <dbReference type="Pfam" id="PF00394"/>
    </source>
</evidence>
<sequence>MHVQSCPFSRLCDTKEILTVNGKFPGPTLAVHKGDKMVIKVYNAARYNITLHWHGVRQVRNPWADGPEYITQCPIQPGNMYTYKIKLTTEEGTLWWHAHSGWARATVHGMIIVYPKLGAHYSFPRPHAEVPIILGEWWKKDVMEISSTANRTGGEPILSDSYTINGQPGHFYACSKQGTFTVLVKHGKTYLLRVVNAVMDEELFFAIAGHKLVVVATDGSYTKPFETNYIMITPGQTMDVLVKATQPLGTYFMAARSYSSAFGAGFDNTTTTAIFQYYPSHHLKPILPILPPHNATMAATEFTRKLRSLGTKSNQISVPLQIDTHLMFTLSVNLLNCTKGTLCTGPYGKRFAAAMNNVSFVSPKIDLLRAYYFSIKGALDEDFPREPQFKFNYTGENLSENLLTPEFATKVLVLEYGAQVEIVLQGTSILASDNHPIHLHGYSFYVVGCGFGNFDPEKDPFRYNLVDPPEQNTVGVPNNGWVTIRFRADNPGIWLMHCHLERHQTWGMSMVFLVKNGYTCASRILRPPHDLPAC</sequence>
<evidence type="ECO:0000256" key="5">
    <source>
        <dbReference type="ARBA" id="ARBA00012297"/>
    </source>
</evidence>
<evidence type="ECO:0000256" key="13">
    <source>
        <dbReference type="ARBA" id="ARBA00023185"/>
    </source>
</evidence>
<dbReference type="Gene3D" id="2.60.40.420">
    <property type="entry name" value="Cupredoxins - blue copper proteins"/>
    <property type="match status" value="3"/>
</dbReference>